<dbReference type="Gene3D" id="3.40.50.720">
    <property type="entry name" value="NAD(P)-binding Rossmann-like Domain"/>
    <property type="match status" value="1"/>
</dbReference>
<evidence type="ECO:0000256" key="2">
    <source>
        <dbReference type="ARBA" id="ARBA00023002"/>
    </source>
</evidence>
<dbReference type="AlphaFoldDB" id="A0A9E6ZZE3"/>
<proteinExistence type="predicted"/>
<evidence type="ECO:0000259" key="4">
    <source>
        <dbReference type="Pfam" id="PF08501"/>
    </source>
</evidence>
<evidence type="ECO:0000256" key="3">
    <source>
        <dbReference type="ARBA" id="ARBA00023141"/>
    </source>
</evidence>
<dbReference type="PANTHER" id="PTHR21089">
    <property type="entry name" value="SHIKIMATE DEHYDROGENASE"/>
    <property type="match status" value="1"/>
</dbReference>
<accession>A0A9E6ZZE3</accession>
<dbReference type="KEGG" id="apol:K9D25_01810"/>
<comment type="pathway">
    <text evidence="1">Metabolic intermediate biosynthesis; chorismate biosynthesis; chorismate from D-erythrose 4-phosphate and phosphoenolpyruvate: step 4/7.</text>
</comment>
<evidence type="ECO:0000313" key="6">
    <source>
        <dbReference type="Proteomes" id="UP000831684"/>
    </source>
</evidence>
<dbReference type="SUPFAM" id="SSF53223">
    <property type="entry name" value="Aminoacid dehydrogenase-like, N-terminal domain"/>
    <property type="match status" value="1"/>
</dbReference>
<keyword evidence="2" id="KW-0560">Oxidoreductase</keyword>
<dbReference type="CDD" id="cd01065">
    <property type="entry name" value="NAD_bind_Shikimate_DH"/>
    <property type="match status" value="1"/>
</dbReference>
<name>A0A9E6ZZE3_9HYPH</name>
<dbReference type="InterPro" id="IPR013708">
    <property type="entry name" value="Shikimate_DH-bd_N"/>
</dbReference>
<dbReference type="Pfam" id="PF08501">
    <property type="entry name" value="Shikimate_dh_N"/>
    <property type="match status" value="1"/>
</dbReference>
<dbReference type="GO" id="GO:0050661">
    <property type="term" value="F:NADP binding"/>
    <property type="evidence" value="ECO:0007669"/>
    <property type="project" value="TreeGrafter"/>
</dbReference>
<dbReference type="RefSeq" id="WP_244378691.1">
    <property type="nucleotide sequence ID" value="NZ_CP083239.1"/>
</dbReference>
<dbReference type="PANTHER" id="PTHR21089:SF1">
    <property type="entry name" value="BIFUNCTIONAL 3-DEHYDROQUINATE DEHYDRATASE_SHIKIMATE DEHYDROGENASE, CHLOROPLASTIC"/>
    <property type="match status" value="1"/>
</dbReference>
<dbReference type="GO" id="GO:0019632">
    <property type="term" value="P:shikimate metabolic process"/>
    <property type="evidence" value="ECO:0007669"/>
    <property type="project" value="TreeGrafter"/>
</dbReference>
<dbReference type="GO" id="GO:0004764">
    <property type="term" value="F:shikimate 3-dehydrogenase (NADP+) activity"/>
    <property type="evidence" value="ECO:0007669"/>
    <property type="project" value="InterPro"/>
</dbReference>
<dbReference type="EMBL" id="CP083239">
    <property type="protein sequence ID" value="UOK71490.1"/>
    <property type="molecule type" value="Genomic_DNA"/>
</dbReference>
<dbReference type="InterPro" id="IPR036291">
    <property type="entry name" value="NAD(P)-bd_dom_sf"/>
</dbReference>
<dbReference type="Gene3D" id="3.40.50.10860">
    <property type="entry name" value="Leucine Dehydrogenase, chain A, domain 1"/>
    <property type="match status" value="1"/>
</dbReference>
<dbReference type="Proteomes" id="UP000831684">
    <property type="component" value="Chromosome"/>
</dbReference>
<keyword evidence="3" id="KW-0057">Aromatic amino acid biosynthesis</keyword>
<dbReference type="GO" id="GO:0009423">
    <property type="term" value="P:chorismate biosynthetic process"/>
    <property type="evidence" value="ECO:0007669"/>
    <property type="project" value="TreeGrafter"/>
</dbReference>
<dbReference type="InterPro" id="IPR046346">
    <property type="entry name" value="Aminoacid_DH-like_N_sf"/>
</dbReference>
<dbReference type="InterPro" id="IPR022893">
    <property type="entry name" value="Shikimate_DH_fam"/>
</dbReference>
<keyword evidence="3" id="KW-0028">Amino-acid biosynthesis</keyword>
<evidence type="ECO:0000313" key="5">
    <source>
        <dbReference type="EMBL" id="UOK71490.1"/>
    </source>
</evidence>
<feature type="domain" description="Shikimate dehydrogenase substrate binding N-terminal" evidence="4">
    <location>
        <begin position="25"/>
        <end position="108"/>
    </location>
</feature>
<organism evidence="5 6">
    <name type="scientific">Ancylobacter polymorphus</name>
    <dbReference type="NCBI Taxonomy" id="223390"/>
    <lineage>
        <taxon>Bacteria</taxon>
        <taxon>Pseudomonadati</taxon>
        <taxon>Pseudomonadota</taxon>
        <taxon>Alphaproteobacteria</taxon>
        <taxon>Hyphomicrobiales</taxon>
        <taxon>Xanthobacteraceae</taxon>
        <taxon>Ancylobacter</taxon>
    </lineage>
</organism>
<protein>
    <submittedName>
        <fullName evidence="5">Shikimate dehydrogenase</fullName>
    </submittedName>
</protein>
<gene>
    <name evidence="5" type="ORF">K9D25_01810</name>
</gene>
<dbReference type="SUPFAM" id="SSF51735">
    <property type="entry name" value="NAD(P)-binding Rossmann-fold domains"/>
    <property type="match status" value="1"/>
</dbReference>
<dbReference type="GO" id="GO:0005829">
    <property type="term" value="C:cytosol"/>
    <property type="evidence" value="ECO:0007669"/>
    <property type="project" value="TreeGrafter"/>
</dbReference>
<dbReference type="GO" id="GO:0009073">
    <property type="term" value="P:aromatic amino acid family biosynthetic process"/>
    <property type="evidence" value="ECO:0007669"/>
    <property type="project" value="UniProtKB-KW"/>
</dbReference>
<reference evidence="5" key="1">
    <citation type="submission" date="2021-09" db="EMBL/GenBank/DDBJ databases">
        <title>Network and meta-omics reveal the key degrader and cooperation patterns in an efficient 1,4-dioxane-degrading microbial community.</title>
        <authorList>
            <person name="Dai C."/>
        </authorList>
    </citation>
    <scope>NUCLEOTIDE SEQUENCE</scope>
    <source>
        <strain evidence="5">ZM13</strain>
    </source>
</reference>
<evidence type="ECO:0000256" key="1">
    <source>
        <dbReference type="ARBA" id="ARBA00004871"/>
    </source>
</evidence>
<sequence length="277" mass="28673">MTPATLPDLPGLPLPLSGATRVYAIVGDPIAQVGSPGLFNAAFRRRGVEAILVPLHVAPDGLADLMRMFRATKNFDGLIVTVPHKIAIAALIDEIGPMGRRIGAVNAIHKRDGRLVGDNFDGTGFVRGLQAKGHGLGRRRVLVIGSGGAGRAVAHAVADERPARLRLFDVDPARAQTVVAELKAAAPGLDADIGAPDPSGFDVVVNCTSVGMRPEDPFPVAVDPLGPGTLVVDIILKPTVTPLLAEAGRRGCLTHAGAPMLEGQVDAVCDFFGLAAP</sequence>